<dbReference type="Gene3D" id="2.30.310.10">
    <property type="entry name" value="ibrinogen binding protein from staphylococcus aureus domain"/>
    <property type="match status" value="1"/>
</dbReference>
<dbReference type="Pfam" id="PF05833">
    <property type="entry name" value="NFACT_N"/>
    <property type="match status" value="1"/>
</dbReference>
<dbReference type="PANTHER" id="PTHR15239">
    <property type="entry name" value="NUCLEAR EXPORT MEDIATOR FACTOR NEMF"/>
    <property type="match status" value="1"/>
</dbReference>
<dbReference type="PANTHER" id="PTHR15239:SF6">
    <property type="entry name" value="RIBOSOME QUALITY CONTROL COMPLEX SUBUNIT NEMF"/>
    <property type="match status" value="1"/>
</dbReference>
<dbReference type="GO" id="GO:0072344">
    <property type="term" value="P:rescue of stalled ribosome"/>
    <property type="evidence" value="ECO:0007669"/>
    <property type="project" value="TreeGrafter"/>
</dbReference>
<evidence type="ECO:0000313" key="1">
    <source>
        <dbReference type="EMBL" id="EET89976.1"/>
    </source>
</evidence>
<protein>
    <submittedName>
        <fullName evidence="1">Fibronectin-binding protein</fullName>
    </submittedName>
</protein>
<evidence type="ECO:0000313" key="2">
    <source>
        <dbReference type="Proteomes" id="UP000332487"/>
    </source>
</evidence>
<dbReference type="InterPro" id="IPR051608">
    <property type="entry name" value="RQC_Subunit_NEMF"/>
</dbReference>
<sequence length="374" mass="41748">MASRQVSTLEIASLSKELRFLEGFHIDKFYQVDESRFRIKASSKGEKVNLGIWLCRYIGRTETITIADKPTNFSIAVRRRISGFVVDSVVMLNSDRIIEIKCSKGQETKSVIFEMFGRGNIILCDGSYTIELAYAPHTFKDRAVKKGATYAPPKNARFTLAAPPTGHDIAEMAKVPDASIISAISKNFNIGSVYIEDALMRCGIDPKAPAVSVGEDACGRIAAQIKDLLVFAENPKPRIYSKDGAYLDYGICGIMKYEGMEMQEFATVQEMLERYYASIASETAESAAKQPNRAAEETRASIEKQKAAYLEMQKEIEYSKAAGQKIFQNMDLINRIIAYAREKKKFTKEDIESSFPGIKVIGVDLKDKKITIDI</sequence>
<dbReference type="AlphaFoldDB" id="C7DH74"/>
<gene>
    <name evidence="1" type="ORF">UNLARM2_0420</name>
</gene>
<keyword evidence="2" id="KW-1185">Reference proteome</keyword>
<organism evidence="1 2">
    <name type="scientific">Candidatus Micrarchaeum acidiphilum ARMAN-2</name>
    <dbReference type="NCBI Taxonomy" id="425595"/>
    <lineage>
        <taxon>Archaea</taxon>
        <taxon>Candidatus Micrarchaeota</taxon>
        <taxon>Candidatus Micrarchaeia</taxon>
        <taxon>Candidatus Micrarchaeales</taxon>
        <taxon>Candidatus Micrarchaeaceae</taxon>
        <taxon>Candidatus Micrarchaeum</taxon>
    </lineage>
</organism>
<dbReference type="GO" id="GO:0000049">
    <property type="term" value="F:tRNA binding"/>
    <property type="evidence" value="ECO:0007669"/>
    <property type="project" value="TreeGrafter"/>
</dbReference>
<reference evidence="1 2" key="2">
    <citation type="journal article" date="2010" name="Proc. Natl. Acad. Sci. U.S.A.">
        <title>Enigmatic, ultrasmall, uncultivated Archaea.</title>
        <authorList>
            <person name="Baker B.J."/>
            <person name="Comolli L.R."/>
            <person name="Dick G.J."/>
            <person name="Hauser L.J."/>
            <person name="Hyatt D."/>
            <person name="Dill B.D."/>
            <person name="Land M.L."/>
            <person name="Verberkmoes N.C."/>
            <person name="Hettich R.L."/>
            <person name="Banfield J.F."/>
        </authorList>
    </citation>
    <scope>NUCLEOTIDE SEQUENCE [LARGE SCALE GENOMIC DNA]</scope>
    <source>
        <strain evidence="1">ARMAN-2</strain>
    </source>
</reference>
<dbReference type="Proteomes" id="UP000332487">
    <property type="component" value="Unassembled WGS sequence"/>
</dbReference>
<accession>C7DH74</accession>
<dbReference type="EMBL" id="GG697240">
    <property type="protein sequence ID" value="EET89976.1"/>
    <property type="molecule type" value="Genomic_DNA"/>
</dbReference>
<name>C7DH74_MICA2</name>
<proteinExistence type="predicted"/>
<reference evidence="1 2" key="1">
    <citation type="journal article" date="2009" name="Genome Biol.">
        <title>Community-wide analysis of microbial genome sequence signatures.</title>
        <authorList>
            <person name="Dick G.J."/>
            <person name="Andersson A.F."/>
            <person name="Baker B.J."/>
            <person name="Simmons S.L."/>
            <person name="Thomas B.C."/>
            <person name="Yelton A.P."/>
            <person name="Banfield J.F."/>
        </authorList>
    </citation>
    <scope>NUCLEOTIDE SEQUENCE [LARGE SCALE GENOMIC DNA]</scope>
    <source>
        <strain evidence="1">ARMAN-2</strain>
    </source>
</reference>
<dbReference type="GO" id="GO:0043023">
    <property type="term" value="F:ribosomal large subunit binding"/>
    <property type="evidence" value="ECO:0007669"/>
    <property type="project" value="TreeGrafter"/>
</dbReference>
<dbReference type="GO" id="GO:1990112">
    <property type="term" value="C:RQC complex"/>
    <property type="evidence" value="ECO:0007669"/>
    <property type="project" value="TreeGrafter"/>
</dbReference>